<protein>
    <submittedName>
        <fullName evidence="3">Uncharacterized protein</fullName>
    </submittedName>
</protein>
<accession>A0A495EUY1</accession>
<gene>
    <name evidence="3" type="ORF">C8D78_1457</name>
</gene>
<feature type="region of interest" description="Disordered" evidence="1">
    <location>
        <begin position="21"/>
        <end position="69"/>
    </location>
</feature>
<evidence type="ECO:0000256" key="1">
    <source>
        <dbReference type="SAM" id="MobiDB-lite"/>
    </source>
</evidence>
<reference evidence="3 4" key="1">
    <citation type="submission" date="2018-10" db="EMBL/GenBank/DDBJ databases">
        <title>Genomic Encyclopedia of Type Strains, Phase IV (KMG-IV): sequencing the most valuable type-strain genomes for metagenomic binning, comparative biology and taxonomic classification.</title>
        <authorList>
            <person name="Goeker M."/>
        </authorList>
    </citation>
    <scope>NUCLEOTIDE SEQUENCE [LARGE SCALE GENOMIC DNA]</scope>
    <source>
        <strain evidence="3 4">DSM 25586</strain>
    </source>
</reference>
<evidence type="ECO:0000313" key="3">
    <source>
        <dbReference type="EMBL" id="RKR20815.1"/>
    </source>
</evidence>
<proteinExistence type="predicted"/>
<name>A0A495EUY1_9MICC</name>
<feature type="compositionally biased region" description="Polar residues" evidence="1">
    <location>
        <begin position="41"/>
        <end position="51"/>
    </location>
</feature>
<dbReference type="Proteomes" id="UP000276055">
    <property type="component" value="Unassembled WGS sequence"/>
</dbReference>
<dbReference type="EMBL" id="RBIR01000002">
    <property type="protein sequence ID" value="RKR20815.1"/>
    <property type="molecule type" value="Genomic_DNA"/>
</dbReference>
<evidence type="ECO:0000256" key="2">
    <source>
        <dbReference type="SAM" id="SignalP"/>
    </source>
</evidence>
<dbReference type="PROSITE" id="PS51257">
    <property type="entry name" value="PROKAR_LIPOPROTEIN"/>
    <property type="match status" value="1"/>
</dbReference>
<feature type="signal peptide" evidence="2">
    <location>
        <begin position="1"/>
        <end position="21"/>
    </location>
</feature>
<sequence length="156" mass="15146">MKQRALLPAVLLLALAGCSSGGSGPAGPSESRTATAPGMPASTSQTPTSGSPAPGTSAPADVSTSLNAPDALRQHACTATADGSWSFTGTLVNNTAKNKVFTVAIAVTAGPAMAGHTLITKVVPAGQSADIAAANFAKTKDSAGTCTPVVSVEDAP</sequence>
<comment type="caution">
    <text evidence="3">The sequence shown here is derived from an EMBL/GenBank/DDBJ whole genome shotgun (WGS) entry which is preliminary data.</text>
</comment>
<dbReference type="AlphaFoldDB" id="A0A495EUY1"/>
<evidence type="ECO:0000313" key="4">
    <source>
        <dbReference type="Proteomes" id="UP000276055"/>
    </source>
</evidence>
<organism evidence="3 4">
    <name type="scientific">Arthrobacter oryzae</name>
    <dbReference type="NCBI Taxonomy" id="409290"/>
    <lineage>
        <taxon>Bacteria</taxon>
        <taxon>Bacillati</taxon>
        <taxon>Actinomycetota</taxon>
        <taxon>Actinomycetes</taxon>
        <taxon>Micrococcales</taxon>
        <taxon>Micrococcaceae</taxon>
        <taxon>Arthrobacter</taxon>
    </lineage>
</organism>
<feature type="chain" id="PRO_5039018475" evidence="2">
    <location>
        <begin position="22"/>
        <end position="156"/>
    </location>
</feature>
<keyword evidence="2" id="KW-0732">Signal</keyword>